<dbReference type="KEGG" id="fse:DI487_06810"/>
<keyword evidence="2" id="KW-1185">Reference proteome</keyword>
<dbReference type="OrthoDB" id="1377407at2"/>
<dbReference type="EMBL" id="CP029463">
    <property type="protein sequence ID" value="AWM13601.1"/>
    <property type="molecule type" value="Genomic_DNA"/>
</dbReference>
<dbReference type="RefSeq" id="WP_109568969.1">
    <property type="nucleotide sequence ID" value="NZ_CP029463.1"/>
</dbReference>
<dbReference type="AlphaFoldDB" id="A0A2U8QU35"/>
<evidence type="ECO:0000313" key="2">
    <source>
        <dbReference type="Proteomes" id="UP000245429"/>
    </source>
</evidence>
<dbReference type="Proteomes" id="UP000245429">
    <property type="component" value="Chromosome"/>
</dbReference>
<protein>
    <submittedName>
        <fullName evidence="1">Uncharacterized protein</fullName>
    </submittedName>
</protein>
<gene>
    <name evidence="1" type="ORF">DI487_06810</name>
</gene>
<evidence type="ECO:0000313" key="1">
    <source>
        <dbReference type="EMBL" id="AWM13601.1"/>
    </source>
</evidence>
<organism evidence="1 2">
    <name type="scientific">Flavobacterium sediminis</name>
    <dbReference type="NCBI Taxonomy" id="2201181"/>
    <lineage>
        <taxon>Bacteria</taxon>
        <taxon>Pseudomonadati</taxon>
        <taxon>Bacteroidota</taxon>
        <taxon>Flavobacteriia</taxon>
        <taxon>Flavobacteriales</taxon>
        <taxon>Flavobacteriaceae</taxon>
        <taxon>Flavobacterium</taxon>
    </lineage>
</organism>
<sequence>MKYKFDKKDDWFYVFSENEKYKTLESFTYYGWTPQKAQEIIDGVEKNKTLAADKDPYVWGNEDITVFANKNGVLLIDKMAMRAKQDVEPLELSHQEFYAFMQDFKKFIEENH</sequence>
<name>A0A2U8QU35_9FLAO</name>
<reference evidence="1 2" key="1">
    <citation type="submission" date="2018-05" db="EMBL/GenBank/DDBJ databases">
        <title>Flavobacterium sp. MEBiC07310.</title>
        <authorList>
            <person name="Baek K."/>
        </authorList>
    </citation>
    <scope>NUCLEOTIDE SEQUENCE [LARGE SCALE GENOMIC DNA]</scope>
    <source>
        <strain evidence="1 2">MEBiC07310</strain>
    </source>
</reference>
<accession>A0A2U8QU35</accession>
<proteinExistence type="predicted"/>